<dbReference type="InterPro" id="IPR016193">
    <property type="entry name" value="Cytidine_deaminase-like"/>
</dbReference>
<dbReference type="PROSITE" id="PS51747">
    <property type="entry name" value="CYT_DCMP_DEAMINASES_2"/>
    <property type="match status" value="1"/>
</dbReference>
<evidence type="ECO:0000256" key="4">
    <source>
        <dbReference type="ARBA" id="ARBA00005259"/>
    </source>
</evidence>
<dbReference type="Pfam" id="PF01872">
    <property type="entry name" value="RibD_C"/>
    <property type="match status" value="1"/>
</dbReference>
<dbReference type="InterPro" id="IPR024072">
    <property type="entry name" value="DHFR-like_dom_sf"/>
</dbReference>
<keyword evidence="17" id="KW-1185">Reference proteome</keyword>
<evidence type="ECO:0000256" key="13">
    <source>
        <dbReference type="ARBA" id="ARBA00023002"/>
    </source>
</evidence>
<dbReference type="NCBIfam" id="TIGR00326">
    <property type="entry name" value="eubact_ribD"/>
    <property type="match status" value="1"/>
</dbReference>
<dbReference type="Gene3D" id="3.40.140.10">
    <property type="entry name" value="Cytidine Deaminase, domain 2"/>
    <property type="match status" value="1"/>
</dbReference>
<dbReference type="InterPro" id="IPR016192">
    <property type="entry name" value="APOBEC/CMP_deaminase_Zn-bd"/>
</dbReference>
<comment type="pathway">
    <text evidence="3">Cofactor biosynthesis; riboflavin biosynthesis; 5-amino-6-(D-ribitylamino)uracil from GTP: step 3/4.</text>
</comment>
<dbReference type="SUPFAM" id="SSF53597">
    <property type="entry name" value="Dihydrofolate reductase-like"/>
    <property type="match status" value="1"/>
</dbReference>
<evidence type="ECO:0000313" key="17">
    <source>
        <dbReference type="Proteomes" id="UP001061070"/>
    </source>
</evidence>
<evidence type="ECO:0000256" key="5">
    <source>
        <dbReference type="ARBA" id="ARBA00007417"/>
    </source>
</evidence>
<comment type="similarity">
    <text evidence="5">In the C-terminal section; belongs to the HTP reductase family.</text>
</comment>
<evidence type="ECO:0000256" key="8">
    <source>
        <dbReference type="ARBA" id="ARBA00019930"/>
    </source>
</evidence>
<dbReference type="PROSITE" id="PS00903">
    <property type="entry name" value="CYT_DCMP_DEAMINASES_1"/>
    <property type="match status" value="1"/>
</dbReference>
<comment type="similarity">
    <text evidence="4">In the N-terminal section; belongs to the cytidine and deoxycytidylate deaminase family.</text>
</comment>
<dbReference type="PANTHER" id="PTHR38011:SF7">
    <property type="entry name" value="2,5-DIAMINO-6-RIBOSYLAMINO-4(3H)-PYRIMIDINONE 5'-PHOSPHATE REDUCTASE"/>
    <property type="match status" value="1"/>
</dbReference>
<gene>
    <name evidence="16" type="ORF">AA0228_1682</name>
</gene>
<dbReference type="InterPro" id="IPR004794">
    <property type="entry name" value="Eubact_RibD"/>
</dbReference>
<keyword evidence="13" id="KW-0560">Oxidoreductase</keyword>
<evidence type="ECO:0000256" key="2">
    <source>
        <dbReference type="ARBA" id="ARBA00004882"/>
    </source>
</evidence>
<dbReference type="EMBL" id="BAQW01000006">
    <property type="protein sequence ID" value="GBR12329.1"/>
    <property type="molecule type" value="Genomic_DNA"/>
</dbReference>
<evidence type="ECO:0000256" key="9">
    <source>
        <dbReference type="ARBA" id="ARBA00022619"/>
    </source>
</evidence>
<comment type="pathway">
    <text evidence="2">Cofactor biosynthesis; riboflavin biosynthesis; 5-amino-6-(D-ribitylamino)uracil from GTP: step 2/4.</text>
</comment>
<sequence length="351" mass="37794">MGPKTAALLKQTAFSASSNLAPIRDGFRVIIAHAVDTLGATSPNPSVGCALLDGEGRILTVGVHPKAGQPHAEAMALAQARDAGVLNQVRTALVTLEPCNHTGRTPPCSEALRNSPVEHVWIGVADPTPQAAGGAARLQEMPGGCDVTFLEDVPELADLHRDCRALLAPFQSRVMRHRPWISVKQALDHNGSMIPPVGQTTFTSEASLTLAHRLRRATDAIITGVGTVLADKPRFTVRRVPDHANRARRLLVVCDRHGRLPADWKAEMEQSGFDVLTSTDLLAVSSMLADRGVNWAMVEAGPALLKTVSNAGLWDDWLTIRKDGDTDHITLQSRDESPLRLLRENACSLES</sequence>
<evidence type="ECO:0000256" key="1">
    <source>
        <dbReference type="ARBA" id="ARBA00002151"/>
    </source>
</evidence>
<dbReference type="Proteomes" id="UP001061070">
    <property type="component" value="Unassembled WGS sequence"/>
</dbReference>
<dbReference type="PANTHER" id="PTHR38011">
    <property type="entry name" value="DIHYDROFOLATE REDUCTASE FAMILY PROTEIN (AFU_ORTHOLOGUE AFUA_8G06820)"/>
    <property type="match status" value="1"/>
</dbReference>
<evidence type="ECO:0000256" key="6">
    <source>
        <dbReference type="ARBA" id="ARBA00012766"/>
    </source>
</evidence>
<dbReference type="InterPro" id="IPR002734">
    <property type="entry name" value="RibDG_C"/>
</dbReference>
<dbReference type="EC" id="3.5.4.26" evidence="6"/>
<evidence type="ECO:0000313" key="16">
    <source>
        <dbReference type="EMBL" id="GBR12329.1"/>
    </source>
</evidence>
<dbReference type="SUPFAM" id="SSF53927">
    <property type="entry name" value="Cytidine deaminase-like"/>
    <property type="match status" value="1"/>
</dbReference>
<accession>A0ABQ0QBU1</accession>
<keyword evidence="14" id="KW-0511">Multifunctional enzyme</keyword>
<keyword evidence="11" id="KW-0862">Zinc</keyword>
<dbReference type="Pfam" id="PF00383">
    <property type="entry name" value="dCMP_cyt_deam_1"/>
    <property type="match status" value="1"/>
</dbReference>
<proteinExistence type="inferred from homology"/>
<evidence type="ECO:0000259" key="15">
    <source>
        <dbReference type="PROSITE" id="PS51747"/>
    </source>
</evidence>
<protein>
    <recommendedName>
        <fullName evidence="8">Riboflavin biosynthesis protein RibD</fullName>
        <ecNumber evidence="7">1.1.1.193</ecNumber>
        <ecNumber evidence="6">3.5.4.26</ecNumber>
    </recommendedName>
</protein>
<evidence type="ECO:0000256" key="7">
    <source>
        <dbReference type="ARBA" id="ARBA00013173"/>
    </source>
</evidence>
<evidence type="ECO:0000256" key="10">
    <source>
        <dbReference type="ARBA" id="ARBA00022723"/>
    </source>
</evidence>
<dbReference type="CDD" id="cd01284">
    <property type="entry name" value="Riboflavin_deaminase-reductase"/>
    <property type="match status" value="1"/>
</dbReference>
<keyword evidence="12" id="KW-0521">NADP</keyword>
<dbReference type="EC" id="1.1.1.193" evidence="7"/>
<comment type="caution">
    <text evidence="16">The sequence shown here is derived from an EMBL/GenBank/DDBJ whole genome shotgun (WGS) entry which is preliminary data.</text>
</comment>
<name>A0ABQ0QBU1_9PROT</name>
<comment type="function">
    <text evidence="1">Converts 2,5-diamino-6-(ribosylamino)-4(3h)-pyrimidinone 5'-phosphate into 5-amino-6-(ribosylamino)-2,4(1h,3h)-pyrimidinedione 5'-phosphate.</text>
</comment>
<dbReference type="InterPro" id="IPR002125">
    <property type="entry name" value="CMP_dCMP_dom"/>
</dbReference>
<evidence type="ECO:0000256" key="12">
    <source>
        <dbReference type="ARBA" id="ARBA00022857"/>
    </source>
</evidence>
<feature type="domain" description="CMP/dCMP-type deaminase" evidence="15">
    <location>
        <begin position="22"/>
        <end position="136"/>
    </location>
</feature>
<reference evidence="16" key="1">
    <citation type="submission" date="2013-04" db="EMBL/GenBank/DDBJ databases">
        <title>The genome sequencing project of 58 acetic acid bacteria.</title>
        <authorList>
            <person name="Okamoto-Kainuma A."/>
            <person name="Ishikawa M."/>
            <person name="Umino S."/>
            <person name="Koizumi Y."/>
            <person name="Shiwa Y."/>
            <person name="Yoshikawa H."/>
            <person name="Matsutani M."/>
            <person name="Matsushita K."/>
        </authorList>
    </citation>
    <scope>NUCLEOTIDE SEQUENCE</scope>
    <source>
        <strain evidence="16">NRIC 0228</strain>
    </source>
</reference>
<dbReference type="InterPro" id="IPR050765">
    <property type="entry name" value="Riboflavin_Biosynth_HTPR"/>
</dbReference>
<evidence type="ECO:0000256" key="3">
    <source>
        <dbReference type="ARBA" id="ARBA00004910"/>
    </source>
</evidence>
<evidence type="ECO:0000256" key="14">
    <source>
        <dbReference type="ARBA" id="ARBA00023268"/>
    </source>
</evidence>
<organism evidence="16 17">
    <name type="scientific">Gluconobacter frateurii NRIC 0228</name>
    <dbReference type="NCBI Taxonomy" id="1307946"/>
    <lineage>
        <taxon>Bacteria</taxon>
        <taxon>Pseudomonadati</taxon>
        <taxon>Pseudomonadota</taxon>
        <taxon>Alphaproteobacteria</taxon>
        <taxon>Acetobacterales</taxon>
        <taxon>Acetobacteraceae</taxon>
        <taxon>Gluconobacter</taxon>
    </lineage>
</organism>
<keyword evidence="9" id="KW-0686">Riboflavin biosynthesis</keyword>
<keyword evidence="10" id="KW-0479">Metal-binding</keyword>
<evidence type="ECO:0000256" key="11">
    <source>
        <dbReference type="ARBA" id="ARBA00022833"/>
    </source>
</evidence>
<dbReference type="Gene3D" id="3.40.430.10">
    <property type="entry name" value="Dihydrofolate Reductase, subunit A"/>
    <property type="match status" value="1"/>
</dbReference>